<evidence type="ECO:0000256" key="8">
    <source>
        <dbReference type="ARBA" id="ARBA00023242"/>
    </source>
</evidence>
<dbReference type="Pfam" id="PF01852">
    <property type="entry name" value="START"/>
    <property type="match status" value="1"/>
</dbReference>
<dbReference type="GO" id="GO:0003677">
    <property type="term" value="F:DNA binding"/>
    <property type="evidence" value="ECO:0007669"/>
    <property type="project" value="UniProtKB-UniRule"/>
</dbReference>
<evidence type="ECO:0000256" key="9">
    <source>
        <dbReference type="PROSITE-ProRule" id="PRU00108"/>
    </source>
</evidence>
<dbReference type="CDD" id="cd08875">
    <property type="entry name" value="START_ArGLABRA2_like"/>
    <property type="match status" value="1"/>
</dbReference>
<dbReference type="AlphaFoldDB" id="A0A0K9NVB8"/>
<keyword evidence="8 9" id="KW-0539">Nucleus</keyword>
<gene>
    <name evidence="15" type="ORF">ZOSMA_57G00400</name>
</gene>
<dbReference type="Pfam" id="PF25797">
    <property type="entry name" value="PDF2_C"/>
    <property type="match status" value="1"/>
</dbReference>
<evidence type="ECO:0000313" key="16">
    <source>
        <dbReference type="Proteomes" id="UP000036987"/>
    </source>
</evidence>
<feature type="domain" description="START" evidence="14">
    <location>
        <begin position="321"/>
        <end position="560"/>
    </location>
</feature>
<keyword evidence="16" id="KW-1185">Reference proteome</keyword>
<dbReference type="STRING" id="29655.A0A0K9NVB8"/>
<comment type="subcellular location">
    <subcellularLocation>
        <location evidence="1 9 10">Nucleus</location>
    </subcellularLocation>
</comment>
<evidence type="ECO:0000256" key="10">
    <source>
        <dbReference type="RuleBase" id="RU000682"/>
    </source>
</evidence>
<dbReference type="Pfam" id="PF00046">
    <property type="entry name" value="Homeodomain"/>
    <property type="match status" value="1"/>
</dbReference>
<keyword evidence="6 9" id="KW-0371">Homeobox</keyword>
<dbReference type="InterPro" id="IPR001356">
    <property type="entry name" value="HD"/>
</dbReference>
<dbReference type="GO" id="GO:0008289">
    <property type="term" value="F:lipid binding"/>
    <property type="evidence" value="ECO:0007669"/>
    <property type="project" value="InterPro"/>
</dbReference>
<evidence type="ECO:0000256" key="11">
    <source>
        <dbReference type="SAM" id="Coils"/>
    </source>
</evidence>
<evidence type="ECO:0000313" key="15">
    <source>
        <dbReference type="EMBL" id="KMZ60704.1"/>
    </source>
</evidence>
<dbReference type="GO" id="GO:0030154">
    <property type="term" value="P:cell differentiation"/>
    <property type="evidence" value="ECO:0007669"/>
    <property type="project" value="UniProtKB-ARBA"/>
</dbReference>
<dbReference type="InterPro" id="IPR009057">
    <property type="entry name" value="Homeodomain-like_sf"/>
</dbReference>
<dbReference type="InterPro" id="IPR002913">
    <property type="entry name" value="START_lipid-bd_dom"/>
</dbReference>
<dbReference type="EMBL" id="LFYR01001587">
    <property type="protein sequence ID" value="KMZ60704.1"/>
    <property type="molecule type" value="Genomic_DNA"/>
</dbReference>
<dbReference type="SMART" id="SM00234">
    <property type="entry name" value="START"/>
    <property type="match status" value="1"/>
</dbReference>
<organism evidence="15 16">
    <name type="scientific">Zostera marina</name>
    <name type="common">Eelgrass</name>
    <dbReference type="NCBI Taxonomy" id="29655"/>
    <lineage>
        <taxon>Eukaryota</taxon>
        <taxon>Viridiplantae</taxon>
        <taxon>Streptophyta</taxon>
        <taxon>Embryophyta</taxon>
        <taxon>Tracheophyta</taxon>
        <taxon>Spermatophyta</taxon>
        <taxon>Magnoliopsida</taxon>
        <taxon>Liliopsida</taxon>
        <taxon>Zosteraceae</taxon>
        <taxon>Zostera</taxon>
    </lineage>
</organism>
<dbReference type="Gene3D" id="1.10.10.60">
    <property type="entry name" value="Homeodomain-like"/>
    <property type="match status" value="1"/>
</dbReference>
<dbReference type="GO" id="GO:0000981">
    <property type="term" value="F:DNA-binding transcription factor activity, RNA polymerase II-specific"/>
    <property type="evidence" value="ECO:0007669"/>
    <property type="project" value="InterPro"/>
</dbReference>
<dbReference type="PROSITE" id="PS50071">
    <property type="entry name" value="HOMEOBOX_2"/>
    <property type="match status" value="1"/>
</dbReference>
<feature type="DNA-binding region" description="Homeobox" evidence="9">
    <location>
        <begin position="125"/>
        <end position="184"/>
    </location>
</feature>
<evidence type="ECO:0000256" key="5">
    <source>
        <dbReference type="ARBA" id="ARBA00023125"/>
    </source>
</evidence>
<comment type="similarity">
    <text evidence="2">Belongs to the HD-ZIP homeobox family. Class IV subfamily.</text>
</comment>
<feature type="compositionally biased region" description="Basic and acidic residues" evidence="12">
    <location>
        <begin position="90"/>
        <end position="103"/>
    </location>
</feature>
<evidence type="ECO:0000256" key="3">
    <source>
        <dbReference type="ARBA" id="ARBA00023015"/>
    </source>
</evidence>
<protein>
    <submittedName>
        <fullName evidence="15">Homeobox-leucine zipper protein 3</fullName>
    </submittedName>
</protein>
<dbReference type="SMART" id="SM00389">
    <property type="entry name" value="HOX"/>
    <property type="match status" value="1"/>
</dbReference>
<reference evidence="16" key="1">
    <citation type="journal article" date="2016" name="Nature">
        <title>The genome of the seagrass Zostera marina reveals angiosperm adaptation to the sea.</title>
        <authorList>
            <person name="Olsen J.L."/>
            <person name="Rouze P."/>
            <person name="Verhelst B."/>
            <person name="Lin Y.-C."/>
            <person name="Bayer T."/>
            <person name="Collen J."/>
            <person name="Dattolo E."/>
            <person name="De Paoli E."/>
            <person name="Dittami S."/>
            <person name="Maumus F."/>
            <person name="Michel G."/>
            <person name="Kersting A."/>
            <person name="Lauritano C."/>
            <person name="Lohaus R."/>
            <person name="Toepel M."/>
            <person name="Tonon T."/>
            <person name="Vanneste K."/>
            <person name="Amirebrahimi M."/>
            <person name="Brakel J."/>
            <person name="Bostroem C."/>
            <person name="Chovatia M."/>
            <person name="Grimwood J."/>
            <person name="Jenkins J.W."/>
            <person name="Jueterbock A."/>
            <person name="Mraz A."/>
            <person name="Stam W.T."/>
            <person name="Tice H."/>
            <person name="Bornberg-Bauer E."/>
            <person name="Green P.J."/>
            <person name="Pearson G.A."/>
            <person name="Procaccini G."/>
            <person name="Duarte C.M."/>
            <person name="Schmutz J."/>
            <person name="Reusch T.B.H."/>
            <person name="Van de Peer Y."/>
        </authorList>
    </citation>
    <scope>NUCLEOTIDE SEQUENCE [LARGE SCALE GENOMIC DNA]</scope>
    <source>
        <strain evidence="16">cv. Finnish</strain>
    </source>
</reference>
<name>A0A0K9NVB8_ZOSMR</name>
<feature type="region of interest" description="Disordered" evidence="12">
    <location>
        <begin position="89"/>
        <end position="129"/>
    </location>
</feature>
<dbReference type="SUPFAM" id="SSF46689">
    <property type="entry name" value="Homeodomain-like"/>
    <property type="match status" value="1"/>
</dbReference>
<evidence type="ECO:0000256" key="12">
    <source>
        <dbReference type="SAM" id="MobiDB-lite"/>
    </source>
</evidence>
<evidence type="ECO:0000256" key="2">
    <source>
        <dbReference type="ARBA" id="ARBA00006789"/>
    </source>
</evidence>
<dbReference type="InterPro" id="IPR057993">
    <property type="entry name" value="HD-Zip_IV_C"/>
</dbReference>
<evidence type="ECO:0000256" key="1">
    <source>
        <dbReference type="ARBA" id="ARBA00004123"/>
    </source>
</evidence>
<dbReference type="FunFam" id="1.10.10.60:FF:000229">
    <property type="entry name" value="Homeobox-leucine zipper protein HDG1"/>
    <property type="match status" value="1"/>
</dbReference>
<evidence type="ECO:0000259" key="14">
    <source>
        <dbReference type="PROSITE" id="PS50848"/>
    </source>
</evidence>
<dbReference type="GO" id="GO:0005634">
    <property type="term" value="C:nucleus"/>
    <property type="evidence" value="ECO:0007669"/>
    <property type="project" value="UniProtKB-SubCell"/>
</dbReference>
<dbReference type="PANTHER" id="PTHR45654:SF5">
    <property type="entry name" value="HOMEOBOX-LEUCINE ZIPPER PROTEIN ANTHOCYANINLESS 2-RELATED"/>
    <property type="match status" value="1"/>
</dbReference>
<evidence type="ECO:0000259" key="13">
    <source>
        <dbReference type="PROSITE" id="PS50071"/>
    </source>
</evidence>
<sequence>MSLGGFLDDGNTNGGARVVVDIPPYSTAPMPAASTASAGLSQLQQHQRILTPPLLPKYMFSSTGLSLGLQTNINGAVEMMNRIGSVEFDANGRSREDEYESRSGSDNVEAGSGDDLFAENPPGVKRKRYHRHTPQQIQELEALFKECPHPEEKQRLELSKRLCLESRQVKFWFQNRRTQMKTQLERHENSILRQENDKLRAENMSIRESMRNPMCTSCNSPAMLGEVSLEEQHLRFENARLKDELDRVCNLAGKFLGRPLSSVGAVVPPLQLPMPNSSLALGVGGGNDFGIGFGSVTTNNNSMAPVSNFVSTGMSPHMGGGGMEGSIYLEVALMAMDELMKMVQMDGPLWSTSLETGIDTLKYEEYNRIFPRCIGPKPDGFVSEASRETGTVIINSLSLVDTLMDANRWSDIFSCMIARASTTDVISSGVAGSRNGGLQLMHAELQVLSPLIPIREVNFLRFCKQQGDGVWAVVDVSVDSIRDNSTSSASNTFMSCRRLPSGCVVQDMPNGYSKVTWLEHAEYDESSVHQLYRSLLRSGMGFGAQRWLATLNRQCECLAILMSSTASSREHTGITASGRRSMLKLAQRMTDNFCTGVCPSTVHEWNRLRVGTVDEDVRVMTRKSVDDPGEPPGVVLSAATSVWLPVSPQRLFDFLRDEHLRSEWDVLSNGVPMQEMAHIAKGKDQGNCVSLLRVSAMNVNQNRMLILQETCTDASGSLVVYAPVDIPAMQSVMSGDDSAYVALLPSGFAIVPDNSSSKGGGGETSTTGSLLTVAFQILVNSLPTAKLTVESVETVNNLISCTVEKIKSALE</sequence>
<proteinExistence type="inferred from homology"/>
<evidence type="ECO:0000256" key="7">
    <source>
        <dbReference type="ARBA" id="ARBA00023163"/>
    </source>
</evidence>
<dbReference type="PROSITE" id="PS00027">
    <property type="entry name" value="HOMEOBOX_1"/>
    <property type="match status" value="1"/>
</dbReference>
<accession>A0A0K9NVB8</accession>
<dbReference type="OMA" id="LQRQCQC"/>
<dbReference type="PROSITE" id="PS50848">
    <property type="entry name" value="START"/>
    <property type="match status" value="1"/>
</dbReference>
<evidence type="ECO:0000256" key="4">
    <source>
        <dbReference type="ARBA" id="ARBA00023054"/>
    </source>
</evidence>
<dbReference type="CDD" id="cd00086">
    <property type="entry name" value="homeodomain"/>
    <property type="match status" value="1"/>
</dbReference>
<keyword evidence="5 9" id="KW-0238">DNA-binding</keyword>
<feature type="domain" description="Homeobox" evidence="13">
    <location>
        <begin position="123"/>
        <end position="183"/>
    </location>
</feature>
<keyword evidence="7" id="KW-0804">Transcription</keyword>
<feature type="coiled-coil region" evidence="11">
    <location>
        <begin position="177"/>
        <end position="209"/>
    </location>
</feature>
<dbReference type="InterPro" id="IPR042160">
    <property type="entry name" value="HD-Zip_IV"/>
</dbReference>
<dbReference type="Proteomes" id="UP000036987">
    <property type="component" value="Unassembled WGS sequence"/>
</dbReference>
<comment type="caution">
    <text evidence="15">The sequence shown here is derived from an EMBL/GenBank/DDBJ whole genome shotgun (WGS) entry which is preliminary data.</text>
</comment>
<keyword evidence="3" id="KW-0805">Transcription regulation</keyword>
<dbReference type="PANTHER" id="PTHR45654">
    <property type="entry name" value="HOMEOBOX-LEUCINE ZIPPER PROTEIN MERISTEM L1"/>
    <property type="match status" value="1"/>
</dbReference>
<dbReference type="SUPFAM" id="SSF55961">
    <property type="entry name" value="Bet v1-like"/>
    <property type="match status" value="2"/>
</dbReference>
<keyword evidence="4 11" id="KW-0175">Coiled coil</keyword>
<dbReference type="InterPro" id="IPR017970">
    <property type="entry name" value="Homeobox_CS"/>
</dbReference>
<evidence type="ECO:0000256" key="6">
    <source>
        <dbReference type="ARBA" id="ARBA00023155"/>
    </source>
</evidence>
<dbReference type="FunFam" id="3.30.530.20:FF:000026">
    <property type="entry name" value="Homeobox-leucine zipper protein GLABRA 2"/>
    <property type="match status" value="1"/>
</dbReference>
<dbReference type="OrthoDB" id="6159439at2759"/>